<dbReference type="GO" id="GO:0005509">
    <property type="term" value="F:calcium ion binding"/>
    <property type="evidence" value="ECO:0007669"/>
    <property type="project" value="InterPro"/>
</dbReference>
<dbReference type="RefSeq" id="WP_124155407.1">
    <property type="nucleotide sequence ID" value="NZ_CAWOLW010000129.1"/>
</dbReference>
<comment type="caution">
    <text evidence="4">The sequence shown here is derived from an EMBL/GenBank/DDBJ whole genome shotgun (WGS) entry which is preliminary data.</text>
</comment>
<dbReference type="InterPro" id="IPR018247">
    <property type="entry name" value="EF_Hand_1_Ca_BS"/>
</dbReference>
<gene>
    <name evidence="4" type="ORF">D5R40_25850</name>
</gene>
<dbReference type="Pfam" id="PF12801">
    <property type="entry name" value="Fer4_5"/>
    <property type="match status" value="1"/>
</dbReference>
<dbReference type="InterPro" id="IPR050145">
    <property type="entry name" value="Centrin_CML-like"/>
</dbReference>
<dbReference type="InterPro" id="IPR017896">
    <property type="entry name" value="4Fe4S_Fe-S-bd"/>
</dbReference>
<dbReference type="EMBL" id="RCBY01000214">
    <property type="protein sequence ID" value="RQH28306.1"/>
    <property type="molecule type" value="Genomic_DNA"/>
</dbReference>
<dbReference type="Pfam" id="PF13499">
    <property type="entry name" value="EF-hand_7"/>
    <property type="match status" value="1"/>
</dbReference>
<keyword evidence="1" id="KW-0677">Repeat</keyword>
<dbReference type="SUPFAM" id="SSF47473">
    <property type="entry name" value="EF-hand"/>
    <property type="match status" value="1"/>
</dbReference>
<accession>A0A3N6P4T2</accession>
<dbReference type="InterPro" id="IPR002048">
    <property type="entry name" value="EF_hand_dom"/>
</dbReference>
<proteinExistence type="predicted"/>
<name>A0A3N6P4T2_9CYAN</name>
<evidence type="ECO:0000259" key="3">
    <source>
        <dbReference type="PROSITE" id="PS50222"/>
    </source>
</evidence>
<reference evidence="4 5" key="1">
    <citation type="journal article" date="2018" name="ACS Chem. Biol.">
        <title>Ketoreductase domain dysfunction expands chemodiversity: malyngamide biosynthesis in the cyanobacterium Okeania hirsuta.</title>
        <authorList>
            <person name="Moss N.A."/>
            <person name="Leao T."/>
            <person name="Rankin M."/>
            <person name="McCullough T.M."/>
            <person name="Qu P."/>
            <person name="Korobeynikov A."/>
            <person name="Smith J.L."/>
            <person name="Gerwick L."/>
            <person name="Gerwick W.H."/>
        </authorList>
    </citation>
    <scope>NUCLEOTIDE SEQUENCE [LARGE SCALE GENOMIC DNA]</scope>
    <source>
        <strain evidence="4 5">PAB10Feb10-1</strain>
    </source>
</reference>
<dbReference type="Gene3D" id="1.10.238.10">
    <property type="entry name" value="EF-hand"/>
    <property type="match status" value="1"/>
</dbReference>
<dbReference type="SMART" id="SM00054">
    <property type="entry name" value="EFh"/>
    <property type="match status" value="2"/>
</dbReference>
<keyword evidence="2" id="KW-0106">Calcium</keyword>
<sequence>MLSNISEIKIHRVRMAVALGWCVLIFSLFYDPISSKLTEPSNALSPFKINPENCVLLQGKCIEEIPYAMGAPLFWGLIVPCGVLILFVFGHEFWRRICPLSFISQIPRALGLERKRKRVSGTGKVRKELVKVARNSWLAQNHLCLQFGLLYVGVCARIVFVNSNRLALGLFLTFTIIAALTVGFLYGGKSWCQYICPMAPVQKIYGQPRGIFNSTAHKGDRKPVTQSMCRTVTQEGKELSACVACTTKCIDIDAESAYWDEIESYKQQWLYYGYIGLTVGYFVYYYLYAGNWDYLISGVWSHEESQLADILKPGYYLLGEPIDFPKLLAVPVTIGLFIFGAIGIGCALEDLYKAYHKRHHKHTDSRVIRHQMFTLCTFFIFNFFFIFSARGYVKMLPSPLPSLFPVFIMVSSSLWLYRTWRRTPSRYQRESLATRLQKQLKKLNLDTAKFLDGRSIDDLNADEVYVLAKVLPDFSQEKRLQTYKAMLRDAIDEGYVDPANTLENFKQMRQELGISDKDHDTILVEIGQEYPELFDPRKPHNRENSLRLESYRETLLEIILHSGKTHPDRNWVSDLMKAFSEQTSNEVLEDLLKSLSPEDRKLIQELRQEYSITKDDEADALKHTDSYQLWKTIAESLGFVEHIISVEEEQLYRVFQYIDTDRSGYISLDELQTYIRSIDTHINDVQIENMMKTADTSGDDLISYEEFQAVFKSLRSQTI</sequence>
<evidence type="ECO:0000256" key="2">
    <source>
        <dbReference type="ARBA" id="ARBA00022837"/>
    </source>
</evidence>
<organism evidence="4 5">
    <name type="scientific">Okeania hirsuta</name>
    <dbReference type="NCBI Taxonomy" id="1458930"/>
    <lineage>
        <taxon>Bacteria</taxon>
        <taxon>Bacillati</taxon>
        <taxon>Cyanobacteriota</taxon>
        <taxon>Cyanophyceae</taxon>
        <taxon>Oscillatoriophycideae</taxon>
        <taxon>Oscillatoriales</taxon>
        <taxon>Microcoleaceae</taxon>
        <taxon>Okeania</taxon>
    </lineage>
</organism>
<feature type="domain" description="EF-hand" evidence="3">
    <location>
        <begin position="682"/>
        <end position="717"/>
    </location>
</feature>
<evidence type="ECO:0000313" key="5">
    <source>
        <dbReference type="Proteomes" id="UP000269154"/>
    </source>
</evidence>
<evidence type="ECO:0000256" key="1">
    <source>
        <dbReference type="ARBA" id="ARBA00022737"/>
    </source>
</evidence>
<protein>
    <submittedName>
        <fullName evidence="4">4Fe-4S binding protein</fullName>
    </submittedName>
</protein>
<dbReference type="OrthoDB" id="8360592at2"/>
<dbReference type="AlphaFoldDB" id="A0A3N6P4T2"/>
<dbReference type="PANTHER" id="PTHR23050">
    <property type="entry name" value="CALCIUM BINDING PROTEIN"/>
    <property type="match status" value="1"/>
</dbReference>
<dbReference type="InterPro" id="IPR011992">
    <property type="entry name" value="EF-hand-dom_pair"/>
</dbReference>
<dbReference type="Proteomes" id="UP000269154">
    <property type="component" value="Unassembled WGS sequence"/>
</dbReference>
<evidence type="ECO:0000313" key="4">
    <source>
        <dbReference type="EMBL" id="RQH28306.1"/>
    </source>
</evidence>
<dbReference type="PROSITE" id="PS50222">
    <property type="entry name" value="EF_HAND_2"/>
    <property type="match status" value="2"/>
</dbReference>
<feature type="domain" description="EF-hand" evidence="3">
    <location>
        <begin position="646"/>
        <end position="681"/>
    </location>
</feature>
<keyword evidence="5" id="KW-1185">Reference proteome</keyword>
<dbReference type="CDD" id="cd00051">
    <property type="entry name" value="EFh"/>
    <property type="match status" value="1"/>
</dbReference>
<dbReference type="PROSITE" id="PS00018">
    <property type="entry name" value="EF_HAND_1"/>
    <property type="match status" value="2"/>
</dbReference>